<organism evidence="2 3">
    <name type="scientific">Phytophthora nicotianae P1569</name>
    <dbReference type="NCBI Taxonomy" id="1317065"/>
    <lineage>
        <taxon>Eukaryota</taxon>
        <taxon>Sar</taxon>
        <taxon>Stramenopiles</taxon>
        <taxon>Oomycota</taxon>
        <taxon>Peronosporomycetes</taxon>
        <taxon>Peronosporales</taxon>
        <taxon>Peronosporaceae</taxon>
        <taxon>Phytophthora</taxon>
    </lineage>
</organism>
<dbReference type="Proteomes" id="UP000018721">
    <property type="component" value="Unassembled WGS sequence"/>
</dbReference>
<protein>
    <submittedName>
        <fullName evidence="2">Uncharacterized protein</fullName>
    </submittedName>
</protein>
<dbReference type="EMBL" id="ANIZ01003763">
    <property type="protein sequence ID" value="ETI31531.1"/>
    <property type="molecule type" value="Genomic_DNA"/>
</dbReference>
<gene>
    <name evidence="2" type="ORF">F443_21508</name>
</gene>
<feature type="compositionally biased region" description="Polar residues" evidence="1">
    <location>
        <begin position="1"/>
        <end position="19"/>
    </location>
</feature>
<comment type="caution">
    <text evidence="2">The sequence shown here is derived from an EMBL/GenBank/DDBJ whole genome shotgun (WGS) entry which is preliminary data.</text>
</comment>
<sequence>AQQQRPARLAPTTSETPSNNDHRYQQQRLPAPATLNCPQVTI</sequence>
<feature type="non-terminal residue" evidence="2">
    <location>
        <position position="1"/>
    </location>
</feature>
<name>V9DXY4_PHYNI</name>
<evidence type="ECO:0000313" key="2">
    <source>
        <dbReference type="EMBL" id="ETI31531.1"/>
    </source>
</evidence>
<evidence type="ECO:0000256" key="1">
    <source>
        <dbReference type="SAM" id="MobiDB-lite"/>
    </source>
</evidence>
<reference evidence="2 3" key="1">
    <citation type="submission" date="2013-11" db="EMBL/GenBank/DDBJ databases">
        <title>The Genome Sequence of Phytophthora parasitica P1569.</title>
        <authorList>
            <consortium name="The Broad Institute Genomics Platform"/>
            <person name="Russ C."/>
            <person name="Tyler B."/>
            <person name="Panabieres F."/>
            <person name="Shan W."/>
            <person name="Tripathy S."/>
            <person name="Grunwald N."/>
            <person name="Machado M."/>
            <person name="Johnson C.S."/>
            <person name="Arredondo F."/>
            <person name="Hong C."/>
            <person name="Coffey M."/>
            <person name="Young S.K."/>
            <person name="Zeng Q."/>
            <person name="Gargeya S."/>
            <person name="Fitzgerald M."/>
            <person name="Abouelleil A."/>
            <person name="Alvarado L."/>
            <person name="Chapman S.B."/>
            <person name="Gainer-Dewar J."/>
            <person name="Goldberg J."/>
            <person name="Griggs A."/>
            <person name="Gujja S."/>
            <person name="Hansen M."/>
            <person name="Howarth C."/>
            <person name="Imamovic A."/>
            <person name="Ireland A."/>
            <person name="Larimer J."/>
            <person name="McCowan C."/>
            <person name="Murphy C."/>
            <person name="Pearson M."/>
            <person name="Poon T.W."/>
            <person name="Priest M."/>
            <person name="Roberts A."/>
            <person name="Saif S."/>
            <person name="Shea T."/>
            <person name="Sykes S."/>
            <person name="Wortman J."/>
            <person name="Nusbaum C."/>
            <person name="Birren B."/>
        </authorList>
    </citation>
    <scope>NUCLEOTIDE SEQUENCE [LARGE SCALE GENOMIC DNA]</scope>
    <source>
        <strain evidence="2 3">P1569</strain>
    </source>
</reference>
<dbReference type="HOGENOM" id="CLU_3263564_0_0_1"/>
<accession>V9DXY4</accession>
<keyword evidence="3" id="KW-1185">Reference proteome</keyword>
<feature type="region of interest" description="Disordered" evidence="1">
    <location>
        <begin position="1"/>
        <end position="42"/>
    </location>
</feature>
<proteinExistence type="predicted"/>
<evidence type="ECO:0000313" key="3">
    <source>
        <dbReference type="Proteomes" id="UP000018721"/>
    </source>
</evidence>
<dbReference type="AlphaFoldDB" id="V9DXY4"/>